<gene>
    <name evidence="8" type="primary">LOC105036712</name>
</gene>
<organism evidence="7 8">
    <name type="scientific">Elaeis guineensis var. tenera</name>
    <name type="common">Oil palm</name>
    <dbReference type="NCBI Taxonomy" id="51953"/>
    <lineage>
        <taxon>Eukaryota</taxon>
        <taxon>Viridiplantae</taxon>
        <taxon>Streptophyta</taxon>
        <taxon>Embryophyta</taxon>
        <taxon>Tracheophyta</taxon>
        <taxon>Spermatophyta</taxon>
        <taxon>Magnoliopsida</taxon>
        <taxon>Liliopsida</taxon>
        <taxon>Arecaceae</taxon>
        <taxon>Arecoideae</taxon>
        <taxon>Cocoseae</taxon>
        <taxon>Elaeidinae</taxon>
        <taxon>Elaeis</taxon>
    </lineage>
</organism>
<reference evidence="8" key="1">
    <citation type="submission" date="2025-08" db="UniProtKB">
        <authorList>
            <consortium name="RefSeq"/>
        </authorList>
    </citation>
    <scope>IDENTIFICATION</scope>
</reference>
<evidence type="ECO:0000256" key="2">
    <source>
        <dbReference type="ARBA" id="ARBA00009074"/>
    </source>
</evidence>
<evidence type="ECO:0000256" key="6">
    <source>
        <dbReference type="SAM" id="Phobius"/>
    </source>
</evidence>
<dbReference type="InParanoid" id="A0A6I9QJY6"/>
<dbReference type="PANTHER" id="PTHR31113">
    <property type="entry name" value="UPF0496 PROTEIN 3-RELATED"/>
    <property type="match status" value="1"/>
</dbReference>
<evidence type="ECO:0000256" key="4">
    <source>
        <dbReference type="ARBA" id="ARBA00022989"/>
    </source>
</evidence>
<evidence type="ECO:0000313" key="8">
    <source>
        <dbReference type="RefSeq" id="XP_010910757.1"/>
    </source>
</evidence>
<evidence type="ECO:0000256" key="3">
    <source>
        <dbReference type="ARBA" id="ARBA00022692"/>
    </source>
</evidence>
<dbReference type="KEGG" id="egu:105036712"/>
<dbReference type="PANTHER" id="PTHR31113:SF3">
    <property type="entry name" value="UPF0496 PROTEIN 1"/>
    <property type="match status" value="1"/>
</dbReference>
<evidence type="ECO:0000313" key="7">
    <source>
        <dbReference type="Proteomes" id="UP000504607"/>
    </source>
</evidence>
<feature type="transmembrane region" description="Helical" evidence="6">
    <location>
        <begin position="213"/>
        <end position="237"/>
    </location>
</feature>
<keyword evidence="3 6" id="KW-0812">Transmembrane</keyword>
<dbReference type="OrthoDB" id="781600at2759"/>
<dbReference type="Pfam" id="PF05055">
    <property type="entry name" value="DUF677"/>
    <property type="match status" value="1"/>
</dbReference>
<protein>
    <submittedName>
        <fullName evidence="8">UPF0496 protein 1-like</fullName>
    </submittedName>
</protein>
<sequence>MGGCLRSKPAVHGMDDTDDNTEQRYISELNAYYEEACRLDPKIQTFNLTLQRRTSRVLSSLAGDAAALRSLSFNSLREATDGLLAVNHDAFAVVLDLKDDISSNPDLLFFVKEFFKNSVETLKFFAALKQCLHRAHEAESIVNSAIQLFDGKEFSKSLEKLRDFRALGDPFTSSFIDELRSVCEHQRSTLVSLHGKKEEIDKKLGCVKAWRKVWSVAYAATFAAVLICSVVLAAVAVPPAATAAAAAASTAMGSIGAWFDALWENCEGVLEGEVEVIGMVRKETFFAIQELDGMRVAVEKLEAMVGSMARETEFGMREEEEVAVRVAVEGMRKKLGEFGRSLVELENEVDRCSGEVGKASAAVLQTITGGSEGSSG</sequence>
<dbReference type="InterPro" id="IPR007749">
    <property type="entry name" value="DUF677"/>
</dbReference>
<comment type="similarity">
    <text evidence="2">Belongs to the UPF0496 family.</text>
</comment>
<keyword evidence="7" id="KW-1185">Reference proteome</keyword>
<accession>A0A6I9QJY6</accession>
<keyword evidence="4 6" id="KW-1133">Transmembrane helix</keyword>
<dbReference type="Proteomes" id="UP000504607">
    <property type="component" value="Unplaced"/>
</dbReference>
<proteinExistence type="inferred from homology"/>
<dbReference type="RefSeq" id="XP_010910757.1">
    <property type="nucleotide sequence ID" value="XM_010912455.3"/>
</dbReference>
<comment type="subcellular location">
    <subcellularLocation>
        <location evidence="1">Membrane</location>
    </subcellularLocation>
</comment>
<dbReference type="AlphaFoldDB" id="A0A6I9QJY6"/>
<evidence type="ECO:0000256" key="1">
    <source>
        <dbReference type="ARBA" id="ARBA00004370"/>
    </source>
</evidence>
<dbReference type="GeneID" id="105036712"/>
<evidence type="ECO:0000256" key="5">
    <source>
        <dbReference type="ARBA" id="ARBA00023136"/>
    </source>
</evidence>
<name>A0A6I9QJY6_ELAGV</name>
<keyword evidence="5 6" id="KW-0472">Membrane</keyword>
<dbReference type="GO" id="GO:0016020">
    <property type="term" value="C:membrane"/>
    <property type="evidence" value="ECO:0007669"/>
    <property type="project" value="UniProtKB-SubCell"/>
</dbReference>